<keyword evidence="6 9" id="KW-1133">Transmembrane helix</keyword>
<evidence type="ECO:0000256" key="2">
    <source>
        <dbReference type="ARBA" id="ARBA00022448"/>
    </source>
</evidence>
<keyword evidence="2 9" id="KW-0813">Transport</keyword>
<evidence type="ECO:0000256" key="5">
    <source>
        <dbReference type="ARBA" id="ARBA00022692"/>
    </source>
</evidence>
<keyword evidence="5 9" id="KW-0812">Transmembrane</keyword>
<dbReference type="Pfam" id="PF04290">
    <property type="entry name" value="DctQ"/>
    <property type="match status" value="1"/>
</dbReference>
<keyword evidence="4 9" id="KW-0997">Cell inner membrane</keyword>
<dbReference type="EMBL" id="JBHRXE010000033">
    <property type="protein sequence ID" value="MFC3570120.1"/>
    <property type="molecule type" value="Genomic_DNA"/>
</dbReference>
<comment type="caution">
    <text evidence="11">The sequence shown here is derived from an EMBL/GenBank/DDBJ whole genome shotgun (WGS) entry which is preliminary data.</text>
</comment>
<feature type="transmembrane region" description="Helical" evidence="9">
    <location>
        <begin position="21"/>
        <end position="46"/>
    </location>
</feature>
<name>A0ABV7S1T2_9RHOB</name>
<reference evidence="12" key="1">
    <citation type="journal article" date="2019" name="Int. J. Syst. Evol. Microbiol.">
        <title>The Global Catalogue of Microorganisms (GCM) 10K type strain sequencing project: providing services to taxonomists for standard genome sequencing and annotation.</title>
        <authorList>
            <consortium name="The Broad Institute Genomics Platform"/>
            <consortium name="The Broad Institute Genome Sequencing Center for Infectious Disease"/>
            <person name="Wu L."/>
            <person name="Ma J."/>
        </authorList>
    </citation>
    <scope>NUCLEOTIDE SEQUENCE [LARGE SCALE GENOMIC DNA]</scope>
    <source>
        <strain evidence="12">VKM B-3226</strain>
    </source>
</reference>
<keyword evidence="3" id="KW-1003">Cell membrane</keyword>
<feature type="transmembrane region" description="Helical" evidence="9">
    <location>
        <begin position="136"/>
        <end position="157"/>
    </location>
</feature>
<sequence length="179" mass="19539">GAMQAGIAALSRLNGFLSRASLWLAGTGLVLMTLIVFAQVFMRYVMNDSLLWVEPVAILLMSWFIFLGSAVGVHESFHMGFDVLLFFLPDRAGTWLKGLSDLSVLCFGIGMAVYGWQLMAKTWGTTLPVIGLPGGFGYMPLFAGGLLMTLFVLEHLLKRLTGRMAEAQPDAEDILMTEA</sequence>
<dbReference type="Proteomes" id="UP001595596">
    <property type="component" value="Unassembled WGS sequence"/>
</dbReference>
<evidence type="ECO:0000256" key="4">
    <source>
        <dbReference type="ARBA" id="ARBA00022519"/>
    </source>
</evidence>
<evidence type="ECO:0000313" key="11">
    <source>
        <dbReference type="EMBL" id="MFC3570120.1"/>
    </source>
</evidence>
<feature type="non-terminal residue" evidence="11">
    <location>
        <position position="1"/>
    </location>
</feature>
<dbReference type="RefSeq" id="WP_379030708.1">
    <property type="nucleotide sequence ID" value="NZ_JBHRXE010000033.1"/>
</dbReference>
<evidence type="ECO:0000256" key="9">
    <source>
        <dbReference type="RuleBase" id="RU369079"/>
    </source>
</evidence>
<evidence type="ECO:0000256" key="3">
    <source>
        <dbReference type="ARBA" id="ARBA00022475"/>
    </source>
</evidence>
<evidence type="ECO:0000313" key="12">
    <source>
        <dbReference type="Proteomes" id="UP001595596"/>
    </source>
</evidence>
<comment type="function">
    <text evidence="9">Part of the tripartite ATP-independent periplasmic (TRAP) transport system.</text>
</comment>
<dbReference type="PANTHER" id="PTHR35011:SF11">
    <property type="entry name" value="TRAP TRANSPORTER SMALL PERMEASE PROTEIN"/>
    <property type="match status" value="1"/>
</dbReference>
<accession>A0ABV7S1T2</accession>
<evidence type="ECO:0000256" key="6">
    <source>
        <dbReference type="ARBA" id="ARBA00022989"/>
    </source>
</evidence>
<comment type="similarity">
    <text evidence="8 9">Belongs to the TRAP transporter small permease family.</text>
</comment>
<keyword evidence="12" id="KW-1185">Reference proteome</keyword>
<dbReference type="InterPro" id="IPR007387">
    <property type="entry name" value="TRAP_DctQ"/>
</dbReference>
<feature type="transmembrane region" description="Helical" evidence="9">
    <location>
        <begin position="94"/>
        <end position="116"/>
    </location>
</feature>
<evidence type="ECO:0000259" key="10">
    <source>
        <dbReference type="Pfam" id="PF04290"/>
    </source>
</evidence>
<feature type="transmembrane region" description="Helical" evidence="9">
    <location>
        <begin position="52"/>
        <end position="73"/>
    </location>
</feature>
<feature type="domain" description="Tripartite ATP-independent periplasmic transporters DctQ component" evidence="10">
    <location>
        <begin position="32"/>
        <end position="161"/>
    </location>
</feature>
<comment type="subcellular location">
    <subcellularLocation>
        <location evidence="1 9">Cell inner membrane</location>
        <topology evidence="1 9">Multi-pass membrane protein</topology>
    </subcellularLocation>
</comment>
<dbReference type="InterPro" id="IPR055348">
    <property type="entry name" value="DctQ"/>
</dbReference>
<keyword evidence="7 9" id="KW-0472">Membrane</keyword>
<dbReference type="PANTHER" id="PTHR35011">
    <property type="entry name" value="2,3-DIKETO-L-GULONATE TRAP TRANSPORTER SMALL PERMEASE PROTEIN YIAM"/>
    <property type="match status" value="1"/>
</dbReference>
<gene>
    <name evidence="11" type="ORF">ACFOMP_11720</name>
</gene>
<evidence type="ECO:0000256" key="7">
    <source>
        <dbReference type="ARBA" id="ARBA00023136"/>
    </source>
</evidence>
<organism evidence="11 12">
    <name type="scientific">Paracoccus simplex</name>
    <dbReference type="NCBI Taxonomy" id="2086346"/>
    <lineage>
        <taxon>Bacteria</taxon>
        <taxon>Pseudomonadati</taxon>
        <taxon>Pseudomonadota</taxon>
        <taxon>Alphaproteobacteria</taxon>
        <taxon>Rhodobacterales</taxon>
        <taxon>Paracoccaceae</taxon>
        <taxon>Paracoccus</taxon>
    </lineage>
</organism>
<protein>
    <recommendedName>
        <fullName evidence="9">TRAP transporter small permease protein</fullName>
    </recommendedName>
</protein>
<comment type="subunit">
    <text evidence="9">The complex comprises the extracytoplasmic solute receptor protein and the two transmembrane proteins.</text>
</comment>
<evidence type="ECO:0000256" key="1">
    <source>
        <dbReference type="ARBA" id="ARBA00004429"/>
    </source>
</evidence>
<evidence type="ECO:0000256" key="8">
    <source>
        <dbReference type="ARBA" id="ARBA00038436"/>
    </source>
</evidence>
<proteinExistence type="inferred from homology"/>